<dbReference type="Gene3D" id="3.30.450.20">
    <property type="entry name" value="PAS domain"/>
    <property type="match status" value="1"/>
</dbReference>
<sequence length="676" mass="73566">MPDACSRSVDILEQFNVAGRRGEMPTTKKGASPSPFHKKLLSPGPFQKRFLGKAEKPAPLPSSGFSRDARGSLEIFGASAHRGSTPVFSSPAWHDALDTVESLFQKSDSPARPNSLYGDESEASSSEKGASSLWKTESRSQMPAIDKSLPRPRPFHARAKAVSPVSITLEYGGSDHEFSLDADSDVELALPIADGAVSLRRVPLTPHSLHTTVAAVYQEPVDIEQQWRAMLDGTALKAKRGGDSLQDQADDHWQGVLNGGVEGPVAEEDDGDESMRRRSGTSSEYSDEVISERAAKWGYGVPMRASTEFGDGHSTVSWRTSNRSSGSRSSGGSTSSQTIPRVAKDVRDAITSFNLAFVVCDATGADPKYPILYASGGFFKMTGYEADEIIGSNCRILQGPGTEQKEVEKIRKALRAGAAYSGKILNYKKDGTPFWNVLSMSPIRNNEGQVIKYIGMQAEASEKSSKPKSEKKTVTAVVSKETVVGQKPKAKPAFAPAAYIPEISLPPLRDEAEDAMPRVSYRYSLSKSRQSNESAADWHALARLRAEIVSSARALGDAPPPPVVRGMKVANSPRTRRVARLFSKLNSKLSDRMRTPEIEYVDCERDENALSTLIESDPDRRRRSSIFSRTSADFRLDGPSDFSALEIPERGDRLSSSHCTIPTVTHGGRSQFVIIH</sequence>
<proteinExistence type="evidence at transcript level"/>
<dbReference type="EMBL" id="KU699658">
    <property type="protein sequence ID" value="AML77572.1"/>
    <property type="molecule type" value="mRNA"/>
</dbReference>
<dbReference type="PANTHER" id="PTHR47429">
    <property type="entry name" value="PROTEIN TWIN LOV 1"/>
    <property type="match status" value="1"/>
</dbReference>
<feature type="domain" description="PAS" evidence="8">
    <location>
        <begin position="342"/>
        <end position="417"/>
    </location>
</feature>
<keyword evidence="6" id="KW-0675">Receptor</keyword>
<evidence type="ECO:0000313" key="10">
    <source>
        <dbReference type="EMBL" id="AML77572.1"/>
    </source>
</evidence>
<dbReference type="PROSITE" id="PS50112">
    <property type="entry name" value="PAS"/>
    <property type="match status" value="1"/>
</dbReference>
<dbReference type="Pfam" id="PF13426">
    <property type="entry name" value="PAS_9"/>
    <property type="match status" value="1"/>
</dbReference>
<evidence type="ECO:0000256" key="4">
    <source>
        <dbReference type="ARBA" id="ARBA00022643"/>
    </source>
</evidence>
<feature type="region of interest" description="Disordered" evidence="7">
    <location>
        <begin position="241"/>
        <end position="287"/>
    </location>
</feature>
<dbReference type="CDD" id="cd00130">
    <property type="entry name" value="PAS"/>
    <property type="match status" value="1"/>
</dbReference>
<keyword evidence="4" id="KW-0288">FMN</keyword>
<keyword evidence="3" id="KW-0285">Flavoprotein</keyword>
<feature type="domain" description="PAC" evidence="9">
    <location>
        <begin position="418"/>
        <end position="472"/>
    </location>
</feature>
<dbReference type="InterPro" id="IPR035965">
    <property type="entry name" value="PAS-like_dom_sf"/>
</dbReference>
<dbReference type="GO" id="GO:0009881">
    <property type="term" value="F:photoreceptor activity"/>
    <property type="evidence" value="ECO:0007669"/>
    <property type="project" value="UniProtKB-KW"/>
</dbReference>
<accession>A0A126WYH0</accession>
<dbReference type="InterPro" id="IPR000700">
    <property type="entry name" value="PAS-assoc_C"/>
</dbReference>
<keyword evidence="5" id="KW-0157">Chromophore</keyword>
<evidence type="ECO:0000256" key="1">
    <source>
        <dbReference type="ARBA" id="ARBA00022543"/>
    </source>
</evidence>
<keyword evidence="2" id="KW-0716">Sensory transduction</keyword>
<feature type="region of interest" description="Disordered" evidence="7">
    <location>
        <begin position="18"/>
        <end position="67"/>
    </location>
</feature>
<dbReference type="GO" id="GO:0009637">
    <property type="term" value="P:response to blue light"/>
    <property type="evidence" value="ECO:0007669"/>
    <property type="project" value="UniProtKB-ARBA"/>
</dbReference>
<feature type="compositionally biased region" description="Low complexity" evidence="7">
    <location>
        <begin position="317"/>
        <end position="338"/>
    </location>
</feature>
<evidence type="ECO:0000256" key="6">
    <source>
        <dbReference type="ARBA" id="ARBA00023170"/>
    </source>
</evidence>
<evidence type="ECO:0000259" key="9">
    <source>
        <dbReference type="PROSITE" id="PS50113"/>
    </source>
</evidence>
<protein>
    <submittedName>
        <fullName evidence="10">Putative LOV domain-containing protein</fullName>
    </submittedName>
</protein>
<feature type="region of interest" description="Disordered" evidence="7">
    <location>
        <begin position="105"/>
        <end position="152"/>
    </location>
</feature>
<dbReference type="NCBIfam" id="TIGR00229">
    <property type="entry name" value="sensory_box"/>
    <property type="match status" value="1"/>
</dbReference>
<dbReference type="PROSITE" id="PS50113">
    <property type="entry name" value="PAC"/>
    <property type="match status" value="1"/>
</dbReference>
<dbReference type="InterPro" id="IPR000014">
    <property type="entry name" value="PAS"/>
</dbReference>
<dbReference type="PANTHER" id="PTHR47429:SF8">
    <property type="entry name" value="PHOTOTROPIN-1-LIKE"/>
    <property type="match status" value="1"/>
</dbReference>
<feature type="compositionally biased region" description="Low complexity" evidence="7">
    <location>
        <begin position="123"/>
        <end position="132"/>
    </location>
</feature>
<keyword evidence="1" id="KW-0600">Photoreceptor protein</keyword>
<evidence type="ECO:0000256" key="7">
    <source>
        <dbReference type="SAM" id="MobiDB-lite"/>
    </source>
</evidence>
<evidence type="ECO:0000256" key="3">
    <source>
        <dbReference type="ARBA" id="ARBA00022630"/>
    </source>
</evidence>
<organism evidence="10">
    <name type="scientific">Marchantia polymorpha</name>
    <name type="common">Common liverwort</name>
    <name type="synonym">Marchantia aquatica</name>
    <dbReference type="NCBI Taxonomy" id="3197"/>
    <lineage>
        <taxon>Eukaryota</taxon>
        <taxon>Viridiplantae</taxon>
        <taxon>Streptophyta</taxon>
        <taxon>Embryophyta</taxon>
        <taxon>Marchantiophyta</taxon>
        <taxon>Marchantiopsida</taxon>
        <taxon>Marchantiidae</taxon>
        <taxon>Marchantiales</taxon>
        <taxon>Marchantiaceae</taxon>
        <taxon>Marchantia</taxon>
    </lineage>
</organism>
<feature type="region of interest" description="Disordered" evidence="7">
    <location>
        <begin position="310"/>
        <end position="340"/>
    </location>
</feature>
<name>A0A126WYH0_MARPO</name>
<dbReference type="InterPro" id="IPR001610">
    <property type="entry name" value="PAC"/>
</dbReference>
<evidence type="ECO:0000256" key="2">
    <source>
        <dbReference type="ARBA" id="ARBA00022606"/>
    </source>
</evidence>
<evidence type="ECO:0000256" key="5">
    <source>
        <dbReference type="ARBA" id="ARBA00022991"/>
    </source>
</evidence>
<dbReference type="SUPFAM" id="SSF55785">
    <property type="entry name" value="PYP-like sensor domain (PAS domain)"/>
    <property type="match status" value="1"/>
</dbReference>
<reference evidence="10" key="1">
    <citation type="journal article" date="2016" name="Proc. Natl. Acad. Sci. U.S.A.">
        <title>Functional and topological diversity of LOV domain photoreceptors.</title>
        <authorList>
            <person name="Glantz S.T."/>
            <person name="Carpenter E.J."/>
            <person name="Melkonian M."/>
            <person name="Gardner K.H."/>
            <person name="Boyden E.S."/>
            <person name="Wong G.K."/>
            <person name="Chow B.Y."/>
        </authorList>
    </citation>
    <scope>NUCLEOTIDE SEQUENCE</scope>
    <source>
        <strain evidence="10">JPYU_2008480</strain>
    </source>
</reference>
<dbReference type="AlphaFoldDB" id="A0A126WYH0"/>
<evidence type="ECO:0000259" key="8">
    <source>
        <dbReference type="PROSITE" id="PS50112"/>
    </source>
</evidence>
<dbReference type="SMART" id="SM00086">
    <property type="entry name" value="PAC"/>
    <property type="match status" value="1"/>
</dbReference>